<keyword evidence="9" id="KW-1185">Reference proteome</keyword>
<dbReference type="NCBIfam" id="TIGR00091">
    <property type="entry name" value="tRNA (guanosine(46)-N7)-methyltransferase TrmB"/>
    <property type="match status" value="1"/>
</dbReference>
<evidence type="ECO:0000256" key="7">
    <source>
        <dbReference type="HAMAP-Rule" id="MF_01057"/>
    </source>
</evidence>
<dbReference type="PANTHER" id="PTHR23417">
    <property type="entry name" value="3-DEOXY-D-MANNO-OCTULOSONIC-ACID TRANSFERASE/TRNA GUANINE-N 7 - -METHYLTRANSFERASE"/>
    <property type="match status" value="1"/>
</dbReference>
<dbReference type="PANTHER" id="PTHR23417:SF14">
    <property type="entry name" value="PENTACOTRIPEPTIDE-REPEAT REGION OF PRORP DOMAIN-CONTAINING PROTEIN"/>
    <property type="match status" value="1"/>
</dbReference>
<dbReference type="EC" id="2.1.1.33" evidence="7"/>
<accession>A0AA46DY20</accession>
<evidence type="ECO:0000256" key="6">
    <source>
        <dbReference type="ARBA" id="ARBA00022694"/>
    </source>
</evidence>
<keyword evidence="5 7" id="KW-0949">S-adenosyl-L-methionine</keyword>
<feature type="binding site" evidence="7">
    <location>
        <position position="128"/>
    </location>
    <ligand>
        <name>S-adenosyl-L-methionine</name>
        <dbReference type="ChEBI" id="CHEBI:59789"/>
    </ligand>
</feature>
<evidence type="ECO:0000256" key="5">
    <source>
        <dbReference type="ARBA" id="ARBA00022691"/>
    </source>
</evidence>
<comment type="catalytic activity">
    <reaction evidence="1 7">
        <text>guanosine(46) in tRNA + S-adenosyl-L-methionine = N(7)-methylguanosine(46) in tRNA + S-adenosyl-L-homocysteine</text>
        <dbReference type="Rhea" id="RHEA:42708"/>
        <dbReference type="Rhea" id="RHEA-COMP:10188"/>
        <dbReference type="Rhea" id="RHEA-COMP:10189"/>
        <dbReference type="ChEBI" id="CHEBI:57856"/>
        <dbReference type="ChEBI" id="CHEBI:59789"/>
        <dbReference type="ChEBI" id="CHEBI:74269"/>
        <dbReference type="ChEBI" id="CHEBI:74480"/>
        <dbReference type="EC" id="2.1.1.33"/>
    </reaction>
</comment>
<keyword evidence="3 7" id="KW-0489">Methyltransferase</keyword>
<dbReference type="AlphaFoldDB" id="A0AA46DY20"/>
<gene>
    <name evidence="7" type="primary">trmB</name>
    <name evidence="8" type="ORF">EV215_1499</name>
</gene>
<dbReference type="Pfam" id="PF02390">
    <property type="entry name" value="Methyltransf_4"/>
    <property type="match status" value="1"/>
</dbReference>
<keyword evidence="4 7" id="KW-0808">Transferase</keyword>
<dbReference type="HAMAP" id="MF_01057">
    <property type="entry name" value="tRNA_methyltr_TrmB"/>
    <property type="match status" value="1"/>
</dbReference>
<feature type="binding site" evidence="7">
    <location>
        <position position="54"/>
    </location>
    <ligand>
        <name>S-adenosyl-L-methionine</name>
        <dbReference type="ChEBI" id="CHEBI:59789"/>
    </ligand>
</feature>
<dbReference type="InterPro" id="IPR029063">
    <property type="entry name" value="SAM-dependent_MTases_sf"/>
</dbReference>
<evidence type="ECO:0000256" key="3">
    <source>
        <dbReference type="ARBA" id="ARBA00022603"/>
    </source>
</evidence>
<feature type="binding site" evidence="7">
    <location>
        <position position="79"/>
    </location>
    <ligand>
        <name>S-adenosyl-L-methionine</name>
        <dbReference type="ChEBI" id="CHEBI:59789"/>
    </ligand>
</feature>
<dbReference type="PROSITE" id="PS51625">
    <property type="entry name" value="SAM_MT_TRMB"/>
    <property type="match status" value="1"/>
</dbReference>
<dbReference type="Gene3D" id="3.40.50.150">
    <property type="entry name" value="Vaccinia Virus protein VP39"/>
    <property type="match status" value="1"/>
</dbReference>
<feature type="binding site" evidence="7">
    <location>
        <begin position="202"/>
        <end position="205"/>
    </location>
    <ligand>
        <name>substrate</name>
    </ligand>
</feature>
<comment type="caution">
    <text evidence="7">Lacks conserved residue(s) required for the propagation of feature annotation.</text>
</comment>
<dbReference type="InterPro" id="IPR003358">
    <property type="entry name" value="tRNA_(Gua-N-7)_MeTrfase_Trmb"/>
</dbReference>
<comment type="pathway">
    <text evidence="7">tRNA modification; N(7)-methylguanine-tRNA biosynthesis.</text>
</comment>
<dbReference type="RefSeq" id="WP_134113369.1">
    <property type="nucleotide sequence ID" value="NZ_SOBG01000006.1"/>
</dbReference>
<organism evidence="8 9">
    <name type="scientific">Hypnocyclicus thermotrophus</name>
    <dbReference type="NCBI Taxonomy" id="1627895"/>
    <lineage>
        <taxon>Bacteria</taxon>
        <taxon>Fusobacteriati</taxon>
        <taxon>Fusobacteriota</taxon>
        <taxon>Fusobacteriia</taxon>
        <taxon>Fusobacteriales</taxon>
        <taxon>Fusobacteriaceae</taxon>
        <taxon>Hypnocyclicus</taxon>
    </lineage>
</organism>
<comment type="function">
    <text evidence="2 7">Catalyzes the formation of N(7)-methylguanine at position 46 (m7G46) in tRNA.</text>
</comment>
<dbReference type="SUPFAM" id="SSF53335">
    <property type="entry name" value="S-adenosyl-L-methionine-dependent methyltransferases"/>
    <property type="match status" value="1"/>
</dbReference>
<evidence type="ECO:0000313" key="8">
    <source>
        <dbReference type="EMBL" id="TDT69157.1"/>
    </source>
</evidence>
<dbReference type="NCBIfam" id="NF001080">
    <property type="entry name" value="PRK00121.2-2"/>
    <property type="match status" value="1"/>
</dbReference>
<sequence>MWQNFFDNPKKNYNPYMEKLKDYPKYIMYDKNEINNKKNKWKDYFENKNPIYLEIGSGNGNFTVKNAENHKNKNFIGIELKFKRLVLSAIKAKKRNLNNILFIRRWGQEIPEFIGEKEISGMYINFPDPWDGREKNRIIQESLFTDIIDKIMIEGGKIFFKTDHEGYYKDTLELLKSVKGYKVIYNTDDLHNDEKGIENIRTEFEELFTKKGIKTKYIEIEKLN</sequence>
<protein>
    <recommendedName>
        <fullName evidence="7">tRNA (guanine-N(7)-)-methyltransferase</fullName>
        <ecNumber evidence="7">2.1.1.33</ecNumber>
    </recommendedName>
    <alternativeName>
        <fullName evidence="7">tRNA (guanine(46)-N(7))-methyltransferase</fullName>
    </alternativeName>
    <alternativeName>
        <fullName evidence="7">tRNA(m7G46)-methyltransferase</fullName>
    </alternativeName>
</protein>
<evidence type="ECO:0000256" key="1">
    <source>
        <dbReference type="ARBA" id="ARBA00000142"/>
    </source>
</evidence>
<dbReference type="GO" id="GO:0008176">
    <property type="term" value="F:tRNA (guanine(46)-N7)-methyltransferase activity"/>
    <property type="evidence" value="ECO:0007669"/>
    <property type="project" value="UniProtKB-UniRule"/>
</dbReference>
<evidence type="ECO:0000256" key="4">
    <source>
        <dbReference type="ARBA" id="ARBA00022679"/>
    </source>
</evidence>
<dbReference type="EMBL" id="SOBG01000006">
    <property type="protein sequence ID" value="TDT69157.1"/>
    <property type="molecule type" value="Genomic_DNA"/>
</dbReference>
<feature type="binding site" evidence="7">
    <location>
        <position position="163"/>
    </location>
    <ligand>
        <name>substrate</name>
    </ligand>
</feature>
<reference evidence="8 9" key="1">
    <citation type="submission" date="2019-03" db="EMBL/GenBank/DDBJ databases">
        <title>Genomic Encyclopedia of Type Strains, Phase IV (KMG-IV): sequencing the most valuable type-strain genomes for metagenomic binning, comparative biology and taxonomic classification.</title>
        <authorList>
            <person name="Goeker M."/>
        </authorList>
    </citation>
    <scope>NUCLEOTIDE SEQUENCE [LARGE SCALE GENOMIC DNA]</scope>
    <source>
        <strain evidence="8 9">DSM 100055</strain>
    </source>
</reference>
<dbReference type="InterPro" id="IPR055361">
    <property type="entry name" value="tRNA_methyltr_TrmB_bact"/>
</dbReference>
<dbReference type="Proteomes" id="UP000294678">
    <property type="component" value="Unassembled WGS sequence"/>
</dbReference>
<comment type="similarity">
    <text evidence="7">Belongs to the class I-like SAM-binding methyltransferase superfamily. TrmB family.</text>
</comment>
<evidence type="ECO:0000313" key="9">
    <source>
        <dbReference type="Proteomes" id="UP000294678"/>
    </source>
</evidence>
<name>A0AA46DY20_9FUSO</name>
<evidence type="ECO:0000256" key="2">
    <source>
        <dbReference type="ARBA" id="ARBA00003015"/>
    </source>
</evidence>
<proteinExistence type="inferred from homology"/>
<keyword evidence="6 7" id="KW-0819">tRNA processing</keyword>
<dbReference type="GO" id="GO:0043527">
    <property type="term" value="C:tRNA methyltransferase complex"/>
    <property type="evidence" value="ECO:0007669"/>
    <property type="project" value="TreeGrafter"/>
</dbReference>
<comment type="caution">
    <text evidence="8">The sequence shown here is derived from an EMBL/GenBank/DDBJ whole genome shotgun (WGS) entry which is preliminary data.</text>
</comment>